<dbReference type="PANTHER" id="PTHR34220">
    <property type="entry name" value="SENSOR HISTIDINE KINASE YPDA"/>
    <property type="match status" value="1"/>
</dbReference>
<keyword evidence="1" id="KW-0472">Membrane</keyword>
<evidence type="ECO:0000259" key="4">
    <source>
        <dbReference type="Pfam" id="PF07495"/>
    </source>
</evidence>
<dbReference type="EMBL" id="PYGD01000002">
    <property type="protein sequence ID" value="PSK93545.1"/>
    <property type="molecule type" value="Genomic_DNA"/>
</dbReference>
<evidence type="ECO:0000256" key="2">
    <source>
        <dbReference type="SAM" id="SignalP"/>
    </source>
</evidence>
<protein>
    <submittedName>
        <fullName evidence="5">Two component regulator with propeller domain</fullName>
    </submittedName>
</protein>
<evidence type="ECO:0000259" key="3">
    <source>
        <dbReference type="Pfam" id="PF06580"/>
    </source>
</evidence>
<keyword evidence="1" id="KW-0812">Transmembrane</keyword>
<reference evidence="5 6" key="1">
    <citation type="submission" date="2018-03" db="EMBL/GenBank/DDBJ databases">
        <title>Genomic Encyclopedia of Type Strains, Phase III (KMG-III): the genomes of soil and plant-associated and newly described type strains.</title>
        <authorList>
            <person name="Whitman W."/>
        </authorList>
    </citation>
    <scope>NUCLEOTIDE SEQUENCE [LARGE SCALE GENOMIC DNA]</scope>
    <source>
        <strain evidence="5 6">CGMCC 1.12700</strain>
    </source>
</reference>
<dbReference type="OrthoDB" id="9809670at2"/>
<dbReference type="InterPro" id="IPR015943">
    <property type="entry name" value="WD40/YVTN_repeat-like_dom_sf"/>
</dbReference>
<dbReference type="InterPro" id="IPR013783">
    <property type="entry name" value="Ig-like_fold"/>
</dbReference>
<feature type="domain" description="Two component regulator three Y" evidence="4">
    <location>
        <begin position="636"/>
        <end position="687"/>
    </location>
</feature>
<feature type="signal peptide" evidence="2">
    <location>
        <begin position="1"/>
        <end position="20"/>
    </location>
</feature>
<dbReference type="InterPro" id="IPR011110">
    <property type="entry name" value="Reg_prop"/>
</dbReference>
<evidence type="ECO:0000313" key="5">
    <source>
        <dbReference type="EMBL" id="PSK93545.1"/>
    </source>
</evidence>
<accession>A0A2P8D8I9</accession>
<dbReference type="Pfam" id="PF07495">
    <property type="entry name" value="Y_Y_Y"/>
    <property type="match status" value="1"/>
</dbReference>
<keyword evidence="2" id="KW-0732">Signal</keyword>
<sequence length="967" mass="109946">MRNLLLTVLWYTLFLSPAFTQEFSYTRYDTKDGLANSTVYNMCQSRDGFIWFGTETGLNRFDGCRFKTFTTADGLPSNQVLNIWEDSRGRLWLMTFKPAICYYAGGKIHNRDNDSILKKIDIHSGWNSIAESPDGDIIIQEPYITHVIQRTGNVITYPWGALNSQKSVPVLFNIKNFSGQLPLNFVNLPGKIRNAVRPDWILLYQSAPADTPYYAFAGWDSVIFMSASGTQNIHAPYAQQRQVFLNRNQYIIYNRHKGLRIFDRDKNTVSASYLSDYIINAVIKDREQNLWFSTQGSGVFKISPNRFKNLFINRIKGDTYICDIHKVGSSVCIGTKNNEYWKFDPVNDLFFQQEASNTTRPVITNDQFLEQLPGRTLFQLANSDFLNIARMDTIPSFWGKTIQVLRDTLLSANCFGVFEMNARHKKLIRTLYPYRATCAYKQGAIYYIGTLQGLYATTGGNTITDMGRQFPAFKNNISTFAESDDGTLWIGTNGGGVYGYRAGKIIARLDHSSGLNSDMCSSLFASGNKLWVGSEKGLNQVDITPGVYKVVSNITASDGLNSNIVNTIYVDGHFVYIGTPVGITVFDERTVRTHGTCYLNMTGIIVSGQPEDTRQHHLLLKHKDNNISFEYSGISFLSGGDITYKYRVLGLDDTWKYTREAVLTYPALPSGNYTLELIAINKFRDESKPLRYHFEIEQSLWETTWFKIVLALAGVLIITLVVRYIILLSHRKEKKQLLMDHKIKSLEQMALRAQMNPHFIFNCLNSMQRYIIDGDIKRANFYLSRFAELVRETLDNAARIFISVEEEVRYLSRYIELERLQTRDAFDYTIDIDPRINPAQLMIPNMVLQPFVENAIKHGLDHPGIKGKLTVSFKLLDEEEVLQCIVADNGPGIKAGTALKQQHGRQFAAKGISITDKRIRTLNQLAPGAPPIQIQVIDIGQQESSIGTGTRIIINLPIKYYDQERNY</sequence>
<dbReference type="SUPFAM" id="SSF63829">
    <property type="entry name" value="Calcium-dependent phosphotriesterase"/>
    <property type="match status" value="1"/>
</dbReference>
<dbReference type="InterPro" id="IPR011047">
    <property type="entry name" value="Quinoprotein_ADH-like_sf"/>
</dbReference>
<organism evidence="5 6">
    <name type="scientific">Taibaiella chishuiensis</name>
    <dbReference type="NCBI Taxonomy" id="1434707"/>
    <lineage>
        <taxon>Bacteria</taxon>
        <taxon>Pseudomonadati</taxon>
        <taxon>Bacteroidota</taxon>
        <taxon>Chitinophagia</taxon>
        <taxon>Chitinophagales</taxon>
        <taxon>Chitinophagaceae</taxon>
        <taxon>Taibaiella</taxon>
    </lineage>
</organism>
<dbReference type="AlphaFoldDB" id="A0A2P8D8I9"/>
<dbReference type="InterPro" id="IPR011123">
    <property type="entry name" value="Y_Y_Y"/>
</dbReference>
<dbReference type="SUPFAM" id="SSF55874">
    <property type="entry name" value="ATPase domain of HSP90 chaperone/DNA topoisomerase II/histidine kinase"/>
    <property type="match status" value="1"/>
</dbReference>
<dbReference type="InterPro" id="IPR050640">
    <property type="entry name" value="Bact_2-comp_sensor_kinase"/>
</dbReference>
<dbReference type="Gene3D" id="2.130.10.10">
    <property type="entry name" value="YVTN repeat-like/Quinoprotein amine dehydrogenase"/>
    <property type="match status" value="3"/>
</dbReference>
<dbReference type="InterPro" id="IPR010559">
    <property type="entry name" value="Sig_transdc_His_kin_internal"/>
</dbReference>
<feature type="domain" description="Signal transduction histidine kinase internal region" evidence="3">
    <location>
        <begin position="747"/>
        <end position="825"/>
    </location>
</feature>
<dbReference type="Pfam" id="PF06580">
    <property type="entry name" value="His_kinase"/>
    <property type="match status" value="1"/>
</dbReference>
<keyword evidence="6" id="KW-1185">Reference proteome</keyword>
<dbReference type="Proteomes" id="UP000240572">
    <property type="component" value="Unassembled WGS sequence"/>
</dbReference>
<dbReference type="PANTHER" id="PTHR34220:SF7">
    <property type="entry name" value="SENSOR HISTIDINE KINASE YPDA"/>
    <property type="match status" value="1"/>
</dbReference>
<dbReference type="SUPFAM" id="SSF50998">
    <property type="entry name" value="Quinoprotein alcohol dehydrogenase-like"/>
    <property type="match status" value="1"/>
</dbReference>
<keyword evidence="1" id="KW-1133">Transmembrane helix</keyword>
<gene>
    <name evidence="5" type="ORF">B0I18_102515</name>
</gene>
<dbReference type="Pfam" id="PF07494">
    <property type="entry name" value="Reg_prop"/>
    <property type="match status" value="2"/>
</dbReference>
<proteinExistence type="predicted"/>
<dbReference type="Gene3D" id="2.60.40.10">
    <property type="entry name" value="Immunoglobulins"/>
    <property type="match status" value="1"/>
</dbReference>
<evidence type="ECO:0000313" key="6">
    <source>
        <dbReference type="Proteomes" id="UP000240572"/>
    </source>
</evidence>
<dbReference type="GO" id="GO:0016020">
    <property type="term" value="C:membrane"/>
    <property type="evidence" value="ECO:0007669"/>
    <property type="project" value="InterPro"/>
</dbReference>
<comment type="caution">
    <text evidence="5">The sequence shown here is derived from an EMBL/GenBank/DDBJ whole genome shotgun (WGS) entry which is preliminary data.</text>
</comment>
<dbReference type="Gene3D" id="3.30.565.10">
    <property type="entry name" value="Histidine kinase-like ATPase, C-terminal domain"/>
    <property type="match status" value="1"/>
</dbReference>
<feature type="chain" id="PRO_5015196029" evidence="2">
    <location>
        <begin position="21"/>
        <end position="967"/>
    </location>
</feature>
<feature type="transmembrane region" description="Helical" evidence="1">
    <location>
        <begin position="705"/>
        <end position="726"/>
    </location>
</feature>
<dbReference type="InterPro" id="IPR036890">
    <property type="entry name" value="HATPase_C_sf"/>
</dbReference>
<dbReference type="GO" id="GO:0000155">
    <property type="term" value="F:phosphorelay sensor kinase activity"/>
    <property type="evidence" value="ECO:0007669"/>
    <property type="project" value="InterPro"/>
</dbReference>
<dbReference type="RefSeq" id="WP_106522540.1">
    <property type="nucleotide sequence ID" value="NZ_PYGD01000002.1"/>
</dbReference>
<evidence type="ECO:0000256" key="1">
    <source>
        <dbReference type="SAM" id="Phobius"/>
    </source>
</evidence>
<name>A0A2P8D8I9_9BACT</name>